<dbReference type="AlphaFoldDB" id="A0A941J6D4"/>
<gene>
    <name evidence="1" type="ORF">KEF29_39850</name>
</gene>
<sequence>MITSVTVSTPNINKGDHHVRSLARIAVIGAAAAVVATATSTSAFAEDATVSSVGLDARAEFVANGDHLYVKDLRKDGHSAIGIIERGTQYYYWNRNGVGTTRHVNLDLEENRAIALGAVIGDWSGTPTGGIIWSTLSTRTISTS</sequence>
<accession>A0A941J6D4</accession>
<name>A0A941J6D4_9ACTN</name>
<reference evidence="1 2" key="1">
    <citation type="submission" date="2021-04" db="EMBL/GenBank/DDBJ databases">
        <title>Characterization of the biosynthetic gene cluster of new lipopeptides with antitumor activity in the genome of the marine Streptomyces PHM034.</title>
        <authorList>
            <person name="Ceniceros A."/>
            <person name="Canedo L."/>
            <person name="Mendez C."/>
            <person name="Olano C."/>
            <person name="Schleissner C."/>
            <person name="Cuevas C."/>
            <person name="De La Calle F."/>
            <person name="Salas J.A."/>
        </authorList>
    </citation>
    <scope>NUCLEOTIDE SEQUENCE [LARGE SCALE GENOMIC DNA]</scope>
    <source>
        <strain evidence="1 2">PHM034</strain>
    </source>
</reference>
<organism evidence="1 2">
    <name type="scientific">Streptomyces tuirus</name>
    <dbReference type="NCBI Taxonomy" id="68278"/>
    <lineage>
        <taxon>Bacteria</taxon>
        <taxon>Bacillati</taxon>
        <taxon>Actinomycetota</taxon>
        <taxon>Actinomycetes</taxon>
        <taxon>Kitasatosporales</taxon>
        <taxon>Streptomycetaceae</taxon>
        <taxon>Streptomyces</taxon>
    </lineage>
</organism>
<evidence type="ECO:0000313" key="2">
    <source>
        <dbReference type="Proteomes" id="UP000682308"/>
    </source>
</evidence>
<dbReference type="EMBL" id="JAGTPG010000002">
    <property type="protein sequence ID" value="MBR8643561.1"/>
    <property type="molecule type" value="Genomic_DNA"/>
</dbReference>
<evidence type="ECO:0000313" key="1">
    <source>
        <dbReference type="EMBL" id="MBR8643561.1"/>
    </source>
</evidence>
<dbReference type="Proteomes" id="UP000682308">
    <property type="component" value="Unassembled WGS sequence"/>
</dbReference>
<protein>
    <submittedName>
        <fullName evidence="1">Uncharacterized protein</fullName>
    </submittedName>
</protein>
<comment type="caution">
    <text evidence="1">The sequence shown here is derived from an EMBL/GenBank/DDBJ whole genome shotgun (WGS) entry which is preliminary data.</text>
</comment>
<proteinExistence type="predicted"/>
<keyword evidence="2" id="KW-1185">Reference proteome</keyword>